<dbReference type="SUPFAM" id="SSF52096">
    <property type="entry name" value="ClpP/crotonase"/>
    <property type="match status" value="1"/>
</dbReference>
<dbReference type="GO" id="GO:0008233">
    <property type="term" value="F:peptidase activity"/>
    <property type="evidence" value="ECO:0007669"/>
    <property type="project" value="InterPro"/>
</dbReference>
<gene>
    <name evidence="4" type="ORF">LCGC14_2796720</name>
</gene>
<dbReference type="GO" id="GO:0006508">
    <property type="term" value="P:proteolysis"/>
    <property type="evidence" value="ECO:0007669"/>
    <property type="project" value="InterPro"/>
</dbReference>
<comment type="similarity">
    <text evidence="1">Belongs to the peptidase S49 family.</text>
</comment>
<dbReference type="CDD" id="cd07022">
    <property type="entry name" value="S49_Sppa_36K_type"/>
    <property type="match status" value="1"/>
</dbReference>
<organism evidence="4">
    <name type="scientific">marine sediment metagenome</name>
    <dbReference type="NCBI Taxonomy" id="412755"/>
    <lineage>
        <taxon>unclassified sequences</taxon>
        <taxon>metagenomes</taxon>
        <taxon>ecological metagenomes</taxon>
    </lineage>
</organism>
<protein>
    <recommendedName>
        <fullName evidence="3">Peptidase S49 domain-containing protein</fullName>
    </recommendedName>
</protein>
<feature type="non-terminal residue" evidence="4">
    <location>
        <position position="410"/>
    </location>
</feature>
<feature type="region of interest" description="Disordered" evidence="2">
    <location>
        <begin position="381"/>
        <end position="402"/>
    </location>
</feature>
<dbReference type="InterPro" id="IPR033855">
    <property type="entry name" value="Protein_C"/>
</dbReference>
<evidence type="ECO:0000313" key="4">
    <source>
        <dbReference type="EMBL" id="KKK83105.1"/>
    </source>
</evidence>
<dbReference type="PANTHER" id="PTHR42987">
    <property type="entry name" value="PEPTIDASE S49"/>
    <property type="match status" value="1"/>
</dbReference>
<dbReference type="InterPro" id="IPR002142">
    <property type="entry name" value="Peptidase_S49"/>
</dbReference>
<dbReference type="PANTHER" id="PTHR42987:SF4">
    <property type="entry name" value="PROTEASE SOHB-RELATED"/>
    <property type="match status" value="1"/>
</dbReference>
<feature type="domain" description="Peptidase S49" evidence="3">
    <location>
        <begin position="133"/>
        <end position="274"/>
    </location>
</feature>
<name>A0A0F8ZAZ1_9ZZZZ</name>
<sequence length="410" mass="44005">SMWLSTDDQMKVVARLADSIVSGKNPKLREEWLTKSGGNQALHKDLTPEDRDLINGDISIRGNVAIVPIHGAITPKANMMMAYSGGVSAELLTTNINTLTAREDIKYIVLDVDSNGGSVHGLEAAAIAIRNARKVKRVFAIAQYNMNSAAYWIASAAEKIFVTPTSVVGSIGVVSILHFAGKKEKKRTVILRSVPGKLSINKFEPLSDDARRKLQSDIDTIHASFVEAVSLNRKIDMSKAKKLANGETSLGAKAVTAGLADKEVENLDAVLAEIDAIESLETRVETMRGAFQALDVERLRLTADLVTVNTELTDLKAEMATADTAAADVKFTAAVDAAIEDGKIPAGLKEEWLSDLRSGTVSFDAFTRIVGNISAGTVVPEKELDPVNPEADSSNDSAFPTNDLERALFA</sequence>
<dbReference type="Gene3D" id="3.90.226.10">
    <property type="entry name" value="2-enoyl-CoA Hydratase, Chain A, domain 1"/>
    <property type="match status" value="1"/>
</dbReference>
<evidence type="ECO:0000256" key="1">
    <source>
        <dbReference type="ARBA" id="ARBA00008683"/>
    </source>
</evidence>
<accession>A0A0F8ZAZ1</accession>
<dbReference type="InterPro" id="IPR029045">
    <property type="entry name" value="ClpP/crotonase-like_dom_sf"/>
</dbReference>
<comment type="caution">
    <text evidence="4">The sequence shown here is derived from an EMBL/GenBank/DDBJ whole genome shotgun (WGS) entry which is preliminary data.</text>
</comment>
<proteinExistence type="inferred from homology"/>
<evidence type="ECO:0000256" key="2">
    <source>
        <dbReference type="SAM" id="MobiDB-lite"/>
    </source>
</evidence>
<evidence type="ECO:0000259" key="3">
    <source>
        <dbReference type="Pfam" id="PF01343"/>
    </source>
</evidence>
<feature type="non-terminal residue" evidence="4">
    <location>
        <position position="1"/>
    </location>
</feature>
<feature type="compositionally biased region" description="Polar residues" evidence="2">
    <location>
        <begin position="391"/>
        <end position="400"/>
    </location>
</feature>
<dbReference type="EMBL" id="LAZR01052374">
    <property type="protein sequence ID" value="KKK83105.1"/>
    <property type="molecule type" value="Genomic_DNA"/>
</dbReference>
<dbReference type="Pfam" id="PF01343">
    <property type="entry name" value="Peptidase_S49"/>
    <property type="match status" value="1"/>
</dbReference>
<reference evidence="4" key="1">
    <citation type="journal article" date="2015" name="Nature">
        <title>Complex archaea that bridge the gap between prokaryotes and eukaryotes.</title>
        <authorList>
            <person name="Spang A."/>
            <person name="Saw J.H."/>
            <person name="Jorgensen S.L."/>
            <person name="Zaremba-Niedzwiedzka K."/>
            <person name="Martijn J."/>
            <person name="Lind A.E."/>
            <person name="van Eijk R."/>
            <person name="Schleper C."/>
            <person name="Guy L."/>
            <person name="Ettema T.J."/>
        </authorList>
    </citation>
    <scope>NUCLEOTIDE SEQUENCE</scope>
</reference>
<dbReference type="AlphaFoldDB" id="A0A0F8ZAZ1"/>